<evidence type="ECO:0000313" key="2">
    <source>
        <dbReference type="Proteomes" id="UP000199695"/>
    </source>
</evidence>
<protein>
    <submittedName>
        <fullName evidence="1">Uncharacterized protein</fullName>
    </submittedName>
</protein>
<dbReference type="OrthoDB" id="2990390at2"/>
<organism evidence="1 2">
    <name type="scientific">Lihuaxuella thermophila</name>
    <dbReference type="NCBI Taxonomy" id="1173111"/>
    <lineage>
        <taxon>Bacteria</taxon>
        <taxon>Bacillati</taxon>
        <taxon>Bacillota</taxon>
        <taxon>Bacilli</taxon>
        <taxon>Bacillales</taxon>
        <taxon>Thermoactinomycetaceae</taxon>
        <taxon>Lihuaxuella</taxon>
    </lineage>
</organism>
<accession>A0A1H8BQY1</accession>
<dbReference type="EMBL" id="FOCQ01000002">
    <property type="protein sequence ID" value="SEM85213.1"/>
    <property type="molecule type" value="Genomic_DNA"/>
</dbReference>
<name>A0A1H8BQY1_9BACL</name>
<keyword evidence="2" id="KW-1185">Reference proteome</keyword>
<dbReference type="AlphaFoldDB" id="A0A1H8BQY1"/>
<dbReference type="RefSeq" id="WP_089965376.1">
    <property type="nucleotide sequence ID" value="NZ_FOCQ01000002.1"/>
</dbReference>
<gene>
    <name evidence="1" type="ORF">SAMN05444955_102312</name>
</gene>
<reference evidence="1 2" key="1">
    <citation type="submission" date="2016-10" db="EMBL/GenBank/DDBJ databases">
        <authorList>
            <person name="de Groot N.N."/>
        </authorList>
    </citation>
    <scope>NUCLEOTIDE SEQUENCE [LARGE SCALE GENOMIC DNA]</scope>
    <source>
        <strain evidence="1 2">DSM 46701</strain>
    </source>
</reference>
<evidence type="ECO:0000313" key="1">
    <source>
        <dbReference type="EMBL" id="SEM85213.1"/>
    </source>
</evidence>
<proteinExistence type="predicted"/>
<dbReference type="Proteomes" id="UP000199695">
    <property type="component" value="Unassembled WGS sequence"/>
</dbReference>
<dbReference type="STRING" id="1173111.SAMN05444955_102312"/>
<sequence>MIKLQVEGQPNHVKSFLQDIGQRPQIELVHQEVHNRGMTGQVDVSVSCYIRYLKESRQQTIQMETAEGVKIDIPMWDLIAVEIEKGVRVFAGKVF</sequence>